<name>K9WDM0_9CYAN</name>
<dbReference type="AlphaFoldDB" id="K9WDM0"/>
<dbReference type="Proteomes" id="UP000010471">
    <property type="component" value="Chromosome"/>
</dbReference>
<evidence type="ECO:0000313" key="1">
    <source>
        <dbReference type="EMBL" id="AFZ18333.1"/>
    </source>
</evidence>
<dbReference type="OrthoDB" id="424306at2"/>
<sequence length="262" mass="26936">MAVQSKERSGTDSMREAMATANQIAVSAHQWATAVAQVAADNVANTTAAVGKTVVPAAQQFVEQGTETVGKIVTPIAENPLVKYASKVPGINVLMAALGQVDVDKAQAEVDKLRQDYPLESPAQIAHRIIVDTAMKGGGIGLLTNFVPPLALALFGVELAAVTALQAEMVYRIAAAYGFSLKDPARRGEVLAIFGLSVGGSGVLKGGLSFVELLPIIGAGVGASSNAALLYSLGQVACQFYEGKKNSTKAVEVSVVGNGANL</sequence>
<evidence type="ECO:0008006" key="3">
    <source>
        <dbReference type="Google" id="ProtNLM"/>
    </source>
</evidence>
<accession>K9WDM0</accession>
<protein>
    <recommendedName>
        <fullName evidence="3">EcsC protein family</fullName>
    </recommendedName>
</protein>
<dbReference type="RefSeq" id="WP_015182482.1">
    <property type="nucleotide sequence ID" value="NC_019738.1"/>
</dbReference>
<reference evidence="1 2" key="1">
    <citation type="submission" date="2012-06" db="EMBL/GenBank/DDBJ databases">
        <title>Finished chromosome of genome of Microcoleus sp. PCC 7113.</title>
        <authorList>
            <consortium name="US DOE Joint Genome Institute"/>
            <person name="Gugger M."/>
            <person name="Coursin T."/>
            <person name="Rippka R."/>
            <person name="Tandeau De Marsac N."/>
            <person name="Huntemann M."/>
            <person name="Wei C.-L."/>
            <person name="Han J."/>
            <person name="Detter J.C."/>
            <person name="Han C."/>
            <person name="Tapia R."/>
            <person name="Chen A."/>
            <person name="Kyrpides N."/>
            <person name="Mavromatis K."/>
            <person name="Markowitz V."/>
            <person name="Szeto E."/>
            <person name="Ivanova N."/>
            <person name="Pagani I."/>
            <person name="Pati A."/>
            <person name="Goodwin L."/>
            <person name="Nordberg H.P."/>
            <person name="Cantor M.N."/>
            <person name="Hua S.X."/>
            <person name="Woyke T."/>
            <person name="Kerfeld C.A."/>
        </authorList>
    </citation>
    <scope>NUCLEOTIDE SEQUENCE [LARGE SCALE GENOMIC DNA]</scope>
    <source>
        <strain evidence="1 2">PCC 7113</strain>
    </source>
</reference>
<dbReference type="EMBL" id="CP003630">
    <property type="protein sequence ID" value="AFZ18333.1"/>
    <property type="molecule type" value="Genomic_DNA"/>
</dbReference>
<keyword evidence="2" id="KW-1185">Reference proteome</keyword>
<proteinExistence type="predicted"/>
<dbReference type="eggNOG" id="COG3597">
    <property type="taxonomic scope" value="Bacteria"/>
</dbReference>
<dbReference type="KEGG" id="mic:Mic7113_2537"/>
<evidence type="ECO:0000313" key="2">
    <source>
        <dbReference type="Proteomes" id="UP000010471"/>
    </source>
</evidence>
<organism evidence="1 2">
    <name type="scientific">Allocoleopsis franciscana PCC 7113</name>
    <dbReference type="NCBI Taxonomy" id="1173027"/>
    <lineage>
        <taxon>Bacteria</taxon>
        <taxon>Bacillati</taxon>
        <taxon>Cyanobacteriota</taxon>
        <taxon>Cyanophyceae</taxon>
        <taxon>Coleofasciculales</taxon>
        <taxon>Coleofasciculaceae</taxon>
        <taxon>Allocoleopsis</taxon>
        <taxon>Allocoleopsis franciscana</taxon>
    </lineage>
</organism>
<gene>
    <name evidence="1" type="ORF">Mic7113_2537</name>
</gene>
<dbReference type="STRING" id="1173027.Mic7113_2537"/>
<dbReference type="HOGENOM" id="CLU_103741_0_0_3"/>